<dbReference type="GO" id="GO:0030267">
    <property type="term" value="F:glyoxylate reductase (NADPH) activity"/>
    <property type="evidence" value="ECO:0007669"/>
    <property type="project" value="TreeGrafter"/>
</dbReference>
<feature type="domain" description="D-isomer specific 2-hydroxyacid dehydrogenase NAD-binding" evidence="5">
    <location>
        <begin position="117"/>
        <end position="285"/>
    </location>
</feature>
<dbReference type="EMBL" id="FNDI01000019">
    <property type="protein sequence ID" value="SDI56932.1"/>
    <property type="molecule type" value="Genomic_DNA"/>
</dbReference>
<comment type="similarity">
    <text evidence="3">Belongs to the D-isomer specific 2-hydroxyacid dehydrogenase family.</text>
</comment>
<comment type="caution">
    <text evidence="6">The sequence shown here is derived from an EMBL/GenBank/DDBJ whole genome shotgun (WGS) entry which is preliminary data.</text>
</comment>
<dbReference type="PANTHER" id="PTHR10996:SF178">
    <property type="entry name" value="2-HYDROXYACID DEHYDROGENASE YGL185C-RELATED"/>
    <property type="match status" value="1"/>
</dbReference>
<dbReference type="InterPro" id="IPR006139">
    <property type="entry name" value="D-isomer_2_OHA_DH_cat_dom"/>
</dbReference>
<evidence type="ECO:0000313" key="7">
    <source>
        <dbReference type="Proteomes" id="UP000198900"/>
    </source>
</evidence>
<evidence type="ECO:0000256" key="1">
    <source>
        <dbReference type="ARBA" id="ARBA00023002"/>
    </source>
</evidence>
<keyword evidence="1 3" id="KW-0560">Oxidoreductase</keyword>
<feature type="domain" description="D-isomer specific 2-hydroxyacid dehydrogenase catalytic" evidence="4">
    <location>
        <begin position="44"/>
        <end position="312"/>
    </location>
</feature>
<accession>A0A7Z7BBG5</accession>
<proteinExistence type="inferred from homology"/>
<gene>
    <name evidence="6" type="ORF">SAMN04487926_11998</name>
</gene>
<organism evidence="6 7">
    <name type="scientific">Paraburkholderia steynii</name>
    <dbReference type="NCBI Taxonomy" id="1245441"/>
    <lineage>
        <taxon>Bacteria</taxon>
        <taxon>Pseudomonadati</taxon>
        <taxon>Pseudomonadota</taxon>
        <taxon>Betaproteobacteria</taxon>
        <taxon>Burkholderiales</taxon>
        <taxon>Burkholderiaceae</taxon>
        <taxon>Paraburkholderia</taxon>
    </lineage>
</organism>
<evidence type="ECO:0000313" key="6">
    <source>
        <dbReference type="EMBL" id="SDI56932.1"/>
    </source>
</evidence>
<dbReference type="InterPro" id="IPR029753">
    <property type="entry name" value="D-isomer_DH_CS"/>
</dbReference>
<sequence>MSKSDVVVVIDDPALGCIPGDVHACLLAHDVESYLVSVADFVALPDTARRARVIVVGVSVRFDANLLDSLPNVRALVSAVIGVDAIDAVAAARRGIQVSNSAADEASESLAEATILLILASLYDLNRAQRLLALNAPRPPRPSAVMLKGRTVGLVGFGKTAQHVAKRLANWNVRILAYARSRPDTFSGVDFVSLRDLMVESDVISIHASLNPATEGLISRERLQMTKPGVVIINTARGKIVDEDALVELCESGHIAAIGFDVFAREPLPVESPMRAVPRAILTPHRLGHTVESFDALARATVGNVFDALRKGVSN</sequence>
<dbReference type="PANTHER" id="PTHR10996">
    <property type="entry name" value="2-HYDROXYACID DEHYDROGENASE-RELATED"/>
    <property type="match status" value="1"/>
</dbReference>
<keyword evidence="7" id="KW-1185">Reference proteome</keyword>
<dbReference type="InterPro" id="IPR050223">
    <property type="entry name" value="D-isomer_2-hydroxyacid_DH"/>
</dbReference>
<dbReference type="SUPFAM" id="SSF52283">
    <property type="entry name" value="Formate/glycerate dehydrogenase catalytic domain-like"/>
    <property type="match status" value="1"/>
</dbReference>
<evidence type="ECO:0000256" key="3">
    <source>
        <dbReference type="RuleBase" id="RU003719"/>
    </source>
</evidence>
<dbReference type="RefSeq" id="WP_091784431.1">
    <property type="nucleotide sequence ID" value="NZ_FNDI01000019.1"/>
</dbReference>
<dbReference type="GO" id="GO:0005829">
    <property type="term" value="C:cytosol"/>
    <property type="evidence" value="ECO:0007669"/>
    <property type="project" value="TreeGrafter"/>
</dbReference>
<keyword evidence="2" id="KW-0520">NAD</keyword>
<name>A0A7Z7BBG5_9BURK</name>
<dbReference type="PROSITE" id="PS00671">
    <property type="entry name" value="D_2_HYDROXYACID_DH_3"/>
    <property type="match status" value="1"/>
</dbReference>
<dbReference type="Pfam" id="PF02826">
    <property type="entry name" value="2-Hacid_dh_C"/>
    <property type="match status" value="1"/>
</dbReference>
<dbReference type="GO" id="GO:0016618">
    <property type="term" value="F:hydroxypyruvate reductase [NAD(P)H] activity"/>
    <property type="evidence" value="ECO:0007669"/>
    <property type="project" value="TreeGrafter"/>
</dbReference>
<dbReference type="InterPro" id="IPR036291">
    <property type="entry name" value="NAD(P)-bd_dom_sf"/>
</dbReference>
<reference evidence="6" key="1">
    <citation type="submission" date="2016-10" db="EMBL/GenBank/DDBJ databases">
        <authorList>
            <person name="Varghese N."/>
            <person name="Submissions S."/>
        </authorList>
    </citation>
    <scope>NUCLEOTIDE SEQUENCE [LARGE SCALE GENOMIC DNA]</scope>
    <source>
        <strain evidence="6">YR281</strain>
    </source>
</reference>
<evidence type="ECO:0000256" key="2">
    <source>
        <dbReference type="ARBA" id="ARBA00023027"/>
    </source>
</evidence>
<protein>
    <submittedName>
        <fullName evidence="6">D-3-phosphoglycerate dehydrogenase</fullName>
    </submittedName>
</protein>
<dbReference type="Gene3D" id="3.40.50.720">
    <property type="entry name" value="NAD(P)-binding Rossmann-like Domain"/>
    <property type="match status" value="2"/>
</dbReference>
<evidence type="ECO:0000259" key="4">
    <source>
        <dbReference type="Pfam" id="PF00389"/>
    </source>
</evidence>
<dbReference type="AlphaFoldDB" id="A0A7Z7BBG5"/>
<dbReference type="Proteomes" id="UP000198900">
    <property type="component" value="Unassembled WGS sequence"/>
</dbReference>
<dbReference type="GO" id="GO:0051287">
    <property type="term" value="F:NAD binding"/>
    <property type="evidence" value="ECO:0007669"/>
    <property type="project" value="InterPro"/>
</dbReference>
<evidence type="ECO:0000259" key="5">
    <source>
        <dbReference type="Pfam" id="PF02826"/>
    </source>
</evidence>
<dbReference type="InterPro" id="IPR006140">
    <property type="entry name" value="D-isomer_DH_NAD-bd"/>
</dbReference>
<dbReference type="Pfam" id="PF00389">
    <property type="entry name" value="2-Hacid_dh"/>
    <property type="match status" value="1"/>
</dbReference>
<dbReference type="SUPFAM" id="SSF51735">
    <property type="entry name" value="NAD(P)-binding Rossmann-fold domains"/>
    <property type="match status" value="1"/>
</dbReference>